<accession>A0A511N9W9</accession>
<sequence>MRVEAFGMPLRVMFHDLRDYLEVVTDFASASALVDAHDIAEPIRIGDHTCTIEYLQVLGVYPSTDLHLLRLLLEPTGD</sequence>
<protein>
    <submittedName>
        <fullName evidence="1">Uncharacterized protein</fullName>
    </submittedName>
</protein>
<dbReference type="RefSeq" id="WP_146890508.1">
    <property type="nucleotide sequence ID" value="NZ_BJXB01000039.1"/>
</dbReference>
<organism evidence="1 2">
    <name type="scientific">Deinococcus cellulosilyticus (strain DSM 18568 / NBRC 106333 / KACC 11606 / 5516J-15)</name>
    <dbReference type="NCBI Taxonomy" id="1223518"/>
    <lineage>
        <taxon>Bacteria</taxon>
        <taxon>Thermotogati</taxon>
        <taxon>Deinococcota</taxon>
        <taxon>Deinococci</taxon>
        <taxon>Deinococcales</taxon>
        <taxon>Deinococcaceae</taxon>
        <taxon>Deinococcus</taxon>
    </lineage>
</organism>
<reference evidence="1 2" key="1">
    <citation type="submission" date="2019-07" db="EMBL/GenBank/DDBJ databases">
        <title>Whole genome shotgun sequence of Deinococcus cellulosilyticus NBRC 106333.</title>
        <authorList>
            <person name="Hosoyama A."/>
            <person name="Uohara A."/>
            <person name="Ohji S."/>
            <person name="Ichikawa N."/>
        </authorList>
    </citation>
    <scope>NUCLEOTIDE SEQUENCE [LARGE SCALE GENOMIC DNA]</scope>
    <source>
        <strain evidence="1 2">NBRC 106333</strain>
    </source>
</reference>
<keyword evidence="2" id="KW-1185">Reference proteome</keyword>
<proteinExistence type="predicted"/>
<evidence type="ECO:0000313" key="1">
    <source>
        <dbReference type="EMBL" id="GEM49623.1"/>
    </source>
</evidence>
<comment type="caution">
    <text evidence="1">The sequence shown here is derived from an EMBL/GenBank/DDBJ whole genome shotgun (WGS) entry which is preliminary data.</text>
</comment>
<gene>
    <name evidence="1" type="ORF">DC3_52580</name>
</gene>
<name>A0A511N9W9_DEIC1</name>
<dbReference type="AlphaFoldDB" id="A0A511N9W9"/>
<dbReference type="EMBL" id="BJXB01000039">
    <property type="protein sequence ID" value="GEM49623.1"/>
    <property type="molecule type" value="Genomic_DNA"/>
</dbReference>
<dbReference type="Proteomes" id="UP000321306">
    <property type="component" value="Unassembled WGS sequence"/>
</dbReference>
<evidence type="ECO:0000313" key="2">
    <source>
        <dbReference type="Proteomes" id="UP000321306"/>
    </source>
</evidence>